<evidence type="ECO:0000313" key="2">
    <source>
        <dbReference type="Proteomes" id="UP001185092"/>
    </source>
</evidence>
<gene>
    <name evidence="1" type="ORF">HNQ88_005038</name>
</gene>
<name>A0AAE3XU70_9BACT</name>
<dbReference type="RefSeq" id="WP_309943166.1">
    <property type="nucleotide sequence ID" value="NZ_AP025311.1"/>
</dbReference>
<dbReference type="Proteomes" id="UP001185092">
    <property type="component" value="Unassembled WGS sequence"/>
</dbReference>
<dbReference type="EMBL" id="JAVDQD010000014">
    <property type="protein sequence ID" value="MDR6241951.1"/>
    <property type="molecule type" value="Genomic_DNA"/>
</dbReference>
<reference evidence="1" key="1">
    <citation type="submission" date="2023-07" db="EMBL/GenBank/DDBJ databases">
        <title>Genomic Encyclopedia of Type Strains, Phase IV (KMG-IV): sequencing the most valuable type-strain genomes for metagenomic binning, comparative biology and taxonomic classification.</title>
        <authorList>
            <person name="Goeker M."/>
        </authorList>
    </citation>
    <scope>NUCLEOTIDE SEQUENCE</scope>
    <source>
        <strain evidence="1">DSM 26174</strain>
    </source>
</reference>
<keyword evidence="2" id="KW-1185">Reference proteome</keyword>
<proteinExistence type="predicted"/>
<dbReference type="AlphaFoldDB" id="A0AAE3XU70"/>
<comment type="caution">
    <text evidence="1">The sequence shown here is derived from an EMBL/GenBank/DDBJ whole genome shotgun (WGS) entry which is preliminary data.</text>
</comment>
<organism evidence="1 2">
    <name type="scientific">Aureibacter tunicatorum</name>
    <dbReference type="NCBI Taxonomy" id="866807"/>
    <lineage>
        <taxon>Bacteria</taxon>
        <taxon>Pseudomonadati</taxon>
        <taxon>Bacteroidota</taxon>
        <taxon>Cytophagia</taxon>
        <taxon>Cytophagales</taxon>
        <taxon>Persicobacteraceae</taxon>
        <taxon>Aureibacter</taxon>
    </lineage>
</organism>
<protein>
    <submittedName>
        <fullName evidence="1">Uncharacterized protein</fullName>
    </submittedName>
</protein>
<accession>A0AAE3XU70</accession>
<evidence type="ECO:0000313" key="1">
    <source>
        <dbReference type="EMBL" id="MDR6241951.1"/>
    </source>
</evidence>
<sequence length="286" mass="31102">MTVLESLHQFVDKVALKGEEIYAKVGVVTEIQEDKSTCTIVPIDGSPTIYDVKLQVSPSPIPHEIPSVSEDINQQKILSQAKGTTMVVPKKGSFACVIFINSTTAFIGMVEKADKIFNIINPSIGDTPNTAMQMSEGNLLLEATGTERSGGEIKIWAGESSLSIKKNAEENTFTAIVNETKTLNITNNEITISENSTGQIIKLSETDKNIKILSDETSVIIDHDKIEATKEKSKLTINDSHIELQIEGGSKIESKKDKLTLALKDSKIEITENSIDINNGALKVNS</sequence>